<evidence type="ECO:0000313" key="2">
    <source>
        <dbReference type="Proteomes" id="UP000479293"/>
    </source>
</evidence>
<organism evidence="1 2">
    <name type="scientific">Salmonirosea aquatica</name>
    <dbReference type="NCBI Taxonomy" id="2654236"/>
    <lineage>
        <taxon>Bacteria</taxon>
        <taxon>Pseudomonadati</taxon>
        <taxon>Bacteroidota</taxon>
        <taxon>Cytophagia</taxon>
        <taxon>Cytophagales</taxon>
        <taxon>Spirosomataceae</taxon>
        <taxon>Salmonirosea</taxon>
    </lineage>
</organism>
<dbReference type="AlphaFoldDB" id="A0A7C9FAN2"/>
<reference evidence="1 2" key="1">
    <citation type="submission" date="2019-10" db="EMBL/GenBank/DDBJ databases">
        <title>Draft Genome Sequence of Cytophagaceae sp. SJW1-29.</title>
        <authorList>
            <person name="Choi A."/>
        </authorList>
    </citation>
    <scope>NUCLEOTIDE SEQUENCE [LARGE SCALE GENOMIC DNA]</scope>
    <source>
        <strain evidence="1 2">SJW1-29</strain>
    </source>
</reference>
<protein>
    <recommendedName>
        <fullName evidence="3">Flavodoxin-like domain-containing protein</fullName>
    </recommendedName>
</protein>
<keyword evidence="2" id="KW-1185">Reference proteome</keyword>
<dbReference type="InterPro" id="IPR029039">
    <property type="entry name" value="Flavoprotein-like_sf"/>
</dbReference>
<dbReference type="Proteomes" id="UP000479293">
    <property type="component" value="Unassembled WGS sequence"/>
</dbReference>
<accession>A0A7C9FAN2</accession>
<dbReference type="Gene3D" id="3.40.50.360">
    <property type="match status" value="1"/>
</dbReference>
<evidence type="ECO:0000313" key="1">
    <source>
        <dbReference type="EMBL" id="MPR31867.1"/>
    </source>
</evidence>
<proteinExistence type="predicted"/>
<sequence>MKASKIILLIIPVLLLAWLGLTFWVEYSGEAKVLLVGSSEANHKALIVYNPDPIYNLDEQVCKSFAEGLSRYDYQVVIATVKAAEKDPGKYDCFVFCANTYNWAPDRSIRKFIAQHPMLKGSRIVAITLGSGTTGRSQRILEESISAKGATLLGSEEFWLLRPNDENRMEEANVTIAVVKARLFGSEIGRKLTADSNHVTQNR</sequence>
<dbReference type="RefSeq" id="WP_152755910.1">
    <property type="nucleotide sequence ID" value="NZ_WHLY01000001.1"/>
</dbReference>
<dbReference type="EMBL" id="WHLY01000001">
    <property type="protein sequence ID" value="MPR31867.1"/>
    <property type="molecule type" value="Genomic_DNA"/>
</dbReference>
<gene>
    <name evidence="1" type="ORF">GBK04_00510</name>
</gene>
<evidence type="ECO:0008006" key="3">
    <source>
        <dbReference type="Google" id="ProtNLM"/>
    </source>
</evidence>
<dbReference type="SUPFAM" id="SSF52218">
    <property type="entry name" value="Flavoproteins"/>
    <property type="match status" value="1"/>
</dbReference>
<name>A0A7C9FAN2_9BACT</name>
<comment type="caution">
    <text evidence="1">The sequence shown here is derived from an EMBL/GenBank/DDBJ whole genome shotgun (WGS) entry which is preliminary data.</text>
</comment>